<feature type="transmembrane region" description="Helical" evidence="6">
    <location>
        <begin position="227"/>
        <end position="250"/>
    </location>
</feature>
<feature type="transmembrane region" description="Helical" evidence="6">
    <location>
        <begin position="150"/>
        <end position="175"/>
    </location>
</feature>
<gene>
    <name evidence="8" type="ORF">G6R29_03370</name>
</gene>
<keyword evidence="9" id="KW-1185">Reference proteome</keyword>
<comment type="subcellular location">
    <subcellularLocation>
        <location evidence="1 6">Cell membrane</location>
        <topology evidence="1 6">Multi-pass membrane protein</topology>
    </subcellularLocation>
</comment>
<dbReference type="PIRSF" id="PIRSF018968">
    <property type="entry name" value="ABC_permease_BceB"/>
    <property type="match status" value="1"/>
</dbReference>
<dbReference type="RefSeq" id="WP_213808953.1">
    <property type="nucleotide sequence ID" value="NZ_JAAMFK010000003.1"/>
</dbReference>
<dbReference type="InterPro" id="IPR052536">
    <property type="entry name" value="ABC-4_Integral_Memb_Prot"/>
</dbReference>
<evidence type="ECO:0000259" key="7">
    <source>
        <dbReference type="Pfam" id="PF02687"/>
    </source>
</evidence>
<evidence type="ECO:0000313" key="9">
    <source>
        <dbReference type="Proteomes" id="UP001519504"/>
    </source>
</evidence>
<keyword evidence="4 6" id="KW-1133">Transmembrane helix</keyword>
<evidence type="ECO:0000256" key="4">
    <source>
        <dbReference type="ARBA" id="ARBA00022989"/>
    </source>
</evidence>
<feature type="transmembrane region" description="Helical" evidence="6">
    <location>
        <begin position="52"/>
        <end position="76"/>
    </location>
</feature>
<evidence type="ECO:0000256" key="1">
    <source>
        <dbReference type="ARBA" id="ARBA00004651"/>
    </source>
</evidence>
<comment type="similarity">
    <text evidence="6">Belongs to the ABC-4 integral membrane protein family.</text>
</comment>
<organism evidence="8 9">
    <name type="scientific">Fructobacillus broussonetiae</name>
    <dbReference type="NCBI Taxonomy" id="2713173"/>
    <lineage>
        <taxon>Bacteria</taxon>
        <taxon>Bacillati</taxon>
        <taxon>Bacillota</taxon>
        <taxon>Bacilli</taxon>
        <taxon>Lactobacillales</taxon>
        <taxon>Lactobacillaceae</taxon>
        <taxon>Fructobacillus</taxon>
    </lineage>
</organism>
<feature type="transmembrane region" description="Helical" evidence="6">
    <location>
        <begin position="112"/>
        <end position="138"/>
    </location>
</feature>
<evidence type="ECO:0000256" key="2">
    <source>
        <dbReference type="ARBA" id="ARBA00022475"/>
    </source>
</evidence>
<dbReference type="Pfam" id="PF02687">
    <property type="entry name" value="FtsX"/>
    <property type="match status" value="1"/>
</dbReference>
<dbReference type="EMBL" id="JAAMFK010000003">
    <property type="protein sequence ID" value="MBS9338671.1"/>
    <property type="molecule type" value="Genomic_DNA"/>
</dbReference>
<evidence type="ECO:0000256" key="6">
    <source>
        <dbReference type="PIRNR" id="PIRNR018968"/>
    </source>
</evidence>
<evidence type="ECO:0000313" key="8">
    <source>
        <dbReference type="EMBL" id="MBS9338671.1"/>
    </source>
</evidence>
<reference evidence="8 9" key="1">
    <citation type="submission" date="2020-02" db="EMBL/GenBank/DDBJ databases">
        <title>Fructobacillus sp. isolated from paper mulberry of Taiwan.</title>
        <authorList>
            <person name="Lin S.-T."/>
        </authorList>
    </citation>
    <scope>NUCLEOTIDE SEQUENCE [LARGE SCALE GENOMIC DNA]</scope>
    <source>
        <strain evidence="8 9">M2-14</strain>
    </source>
</reference>
<evidence type="ECO:0000256" key="5">
    <source>
        <dbReference type="ARBA" id="ARBA00023136"/>
    </source>
</evidence>
<feature type="transmembrane region" description="Helical" evidence="6">
    <location>
        <begin position="21"/>
        <end position="40"/>
    </location>
</feature>
<keyword evidence="3 6" id="KW-0812">Transmembrane</keyword>
<feature type="transmembrane region" description="Helical" evidence="6">
    <location>
        <begin position="636"/>
        <end position="655"/>
    </location>
</feature>
<feature type="transmembrane region" description="Helical" evidence="6">
    <location>
        <begin position="539"/>
        <end position="565"/>
    </location>
</feature>
<sequence length="671" mass="75768">MFHLKLALDSLKKNSSTYIPFLLASATAVALNFLFQLLIYSKGVKDLSMAEVVILLLVLGQIVIGILSVVILIYTYSFLKKGKQKEFGLYSILGLKKSDLVKISLIQQLFSFFIAIVLGLVTGFIFAKLMILLLIHLIDGTTFNLAFSWKALFFTVLFFLVAFLILAVIDAVSFYKTNTLALFQSEKKASTAPKNRWVLFVIGLASLIVGYWLSLTVPGPVDAILRFFLAALLIIIATYFLFIAGSTLLLKMLQKRESYYYKSQHFITVSNMLFRMKQNAVGLASIALLSTMTLVVTVTTASMFLGKTDVANRMLPRETTVSVSENLLSKEKIEETAKKHHLSTDSFYTIRASSKAVAYLSKDNELTRWRYGSESEKKQKKTRPGERNVQFMTLKDYNDLTHRKATLDKNEVLIYSLTNDPGNKKAILTPTKNVRLNSKDYKVKENISSIPGIPSMTSQLMPSLFIVMPDEKTTEHTAEHYVLADDLENNSLMMDTFYFNLEGKFDDKNAFLDDLEQSLPSNSDSSLMNKTILKKLMNAFYGGFFFIGILFSISFMFVTGLMVYYKQISEGKADKAQFDILQKVGMSKPEIKKTIHSQISWLFGLPVIVSIIHLSFSIVMIQKLLLAFAIPMSSSVYIIMAVTVFLMVMIYLFIYQLTSKTYFKQVASLNN</sequence>
<keyword evidence="2 6" id="KW-1003">Cell membrane</keyword>
<feature type="transmembrane region" description="Helical" evidence="6">
    <location>
        <begin position="196"/>
        <end position="215"/>
    </location>
</feature>
<keyword evidence="5 6" id="KW-0472">Membrane</keyword>
<dbReference type="PANTHER" id="PTHR46795">
    <property type="entry name" value="ABC TRANSPORTER PERMEASE-RELATED-RELATED"/>
    <property type="match status" value="1"/>
</dbReference>
<evidence type="ECO:0000256" key="3">
    <source>
        <dbReference type="ARBA" id="ARBA00022692"/>
    </source>
</evidence>
<feature type="domain" description="ABC3 transporter permease C-terminal" evidence="7">
    <location>
        <begin position="62"/>
        <end position="178"/>
    </location>
</feature>
<name>A0ABS5R1Z7_9LACO</name>
<dbReference type="PANTHER" id="PTHR46795:SF3">
    <property type="entry name" value="ABC TRANSPORTER PERMEASE"/>
    <property type="match status" value="1"/>
</dbReference>
<protein>
    <submittedName>
        <fullName evidence="8">ABC transporter permease</fullName>
    </submittedName>
</protein>
<dbReference type="InterPro" id="IPR003838">
    <property type="entry name" value="ABC3_permease_C"/>
</dbReference>
<dbReference type="Proteomes" id="UP001519504">
    <property type="component" value="Unassembled WGS sequence"/>
</dbReference>
<feature type="transmembrane region" description="Helical" evidence="6">
    <location>
        <begin position="601"/>
        <end position="630"/>
    </location>
</feature>
<accession>A0ABS5R1Z7</accession>
<keyword evidence="6" id="KW-0813">Transport</keyword>
<comment type="caution">
    <text evidence="8">The sequence shown here is derived from an EMBL/GenBank/DDBJ whole genome shotgun (WGS) entry which is preliminary data.</text>
</comment>
<feature type="transmembrane region" description="Helical" evidence="6">
    <location>
        <begin position="280"/>
        <end position="305"/>
    </location>
</feature>
<dbReference type="InterPro" id="IPR027022">
    <property type="entry name" value="ABC_permease_BceB-typ"/>
</dbReference>
<proteinExistence type="inferred from homology"/>